<dbReference type="RefSeq" id="XP_014175289.1">
    <property type="nucleotide sequence ID" value="XM_014319814.1"/>
</dbReference>
<sequence>MISPIMSSSSKIVTVAAVQAAPVSFDLARSLEKLGKLTAEAAAKGADLVVFPWVNSPTSSTVLAIDLWGREWYARYCKSSVEVPSPEYDVLVETARNCNVLLQVGIIEKAGGTLYCTALLLDRDGSMLYKHRKASSMPLIPTAAERLVWGRGAGDGLAVEATSIGKIGSLICWENYMPAARMALYQQGIEIYLAPNADDLPAWTATMQHIAKEGRCFVISVNSVCRVSDFPDDYPPFTPEHHDRRPDGGKWEKNDIVNHGGSCVVGPLGHFLSEPLWDKEAIIYAKLDLGEIHESRLDFDPVGSYSRPDIFGQEEIRHASGQGGVSVMCQNQCRECVYKPSRRGGSRARRKDRPLPDDVAERARQVRMAEEKQERERHDPISVANYIDPGAGLAQIQEDFYQDSDLIFDSLFASETTSVRNNTAGQDDVPDMDAGNRPETGLETLPQVPMVRTYSSDAAILEAYYVFIHAYFPILPPPVDVPVDRPLAQYQNQMRDDEFEPSSPISLAISAILALIPCPDDMNHQDHESVLFRRKYAQYLAQSAIESIEIENEIPHSSVEPAQALEQATEETANVHLGISSATRMPFHPGVPLNLESVIALDILSVYEYAQRGNIKKMQSRAGQALVAAMALGLHTTPDGAEAVEAKRRVWWMTYVCVCQGSIVGNTNPTFEVFAQRFTTKFPIIEADPEAQQAILAATQFVVELNKTVQAGDDMTRIYARMKEFELFLEPLNTSANLWDLPGTIASPVDPTEQVLTRSLRCMARIKLNSARIKVHRYCAFYDHPVFSRRHCDLTSVPSEWTTGAGARVDGIQQEPKQSDSCSCSSSFSFNSISISPPPPFSALRAGTSGMSSMPVLTPSDTSRSSFSSSNIPTTSPSARTNHNYPSRSFPFSSHQSAKICLKSALNITQSFAGLPYPNPTGIQPPPPTTRTQQQENSPTGSANPASIPSQVQQLCCLSSPTCSATAVVAPRTMPAFACCAMQCAYALLMVVHKTNALYPAGLEQQQGGETGSGDDNGLLAASLLTRLRQGLASILATLENYGVAFEALGGMRDQIRSAADPFLTPT</sequence>
<accession>F0X9W0</accession>
<dbReference type="InterPro" id="IPR003010">
    <property type="entry name" value="C-N_Hydrolase"/>
</dbReference>
<dbReference type="GO" id="GO:0016746">
    <property type="term" value="F:acyltransferase activity"/>
    <property type="evidence" value="ECO:0007669"/>
    <property type="project" value="UniProtKB-KW"/>
</dbReference>
<dbReference type="eggNOG" id="KOG0805">
    <property type="taxonomic scope" value="Eukaryota"/>
</dbReference>
<reference evidence="4 5" key="1">
    <citation type="journal article" date="2011" name="Proc. Natl. Acad. Sci. U.S.A.">
        <title>Genome and transcriptome analyses of the mountain pine beetle-fungal symbiont Grosmannia clavigera, a lodgepole pine pathogen.</title>
        <authorList>
            <person name="DiGuistini S."/>
            <person name="Wang Y."/>
            <person name="Liao N.Y."/>
            <person name="Taylor G."/>
            <person name="Tanguay P."/>
            <person name="Feau N."/>
            <person name="Henrissat B."/>
            <person name="Chan S.K."/>
            <person name="Hesse-Orce U."/>
            <person name="Alamouti S.M."/>
            <person name="Tsui C.K.M."/>
            <person name="Docking R.T."/>
            <person name="Levasseur A."/>
            <person name="Haridas S."/>
            <person name="Robertson G."/>
            <person name="Birol I."/>
            <person name="Holt R.A."/>
            <person name="Marra M.A."/>
            <person name="Hamelin R.C."/>
            <person name="Hirst M."/>
            <person name="Jones S.J.M."/>
            <person name="Bohlmann J."/>
            <person name="Breuil C."/>
        </authorList>
    </citation>
    <scope>NUCLEOTIDE SEQUENCE [LARGE SCALE GENOMIC DNA]</scope>
    <source>
        <strain evidence="5">kw1407 / UAMH 11150</strain>
    </source>
</reference>
<feature type="compositionally biased region" description="Pro residues" evidence="2">
    <location>
        <begin position="917"/>
        <end position="929"/>
    </location>
</feature>
<proteinExistence type="inferred from homology"/>
<dbReference type="OrthoDB" id="10250282at2759"/>
<dbReference type="PROSITE" id="PS50263">
    <property type="entry name" value="CN_HYDROLASE"/>
    <property type="match status" value="1"/>
</dbReference>
<feature type="region of interest" description="Disordered" evidence="2">
    <location>
        <begin position="916"/>
        <end position="947"/>
    </location>
</feature>
<dbReference type="Pfam" id="PF00795">
    <property type="entry name" value="CN_hydrolase"/>
    <property type="match status" value="1"/>
</dbReference>
<dbReference type="Proteomes" id="UP000007796">
    <property type="component" value="Unassembled WGS sequence"/>
</dbReference>
<feature type="compositionally biased region" description="Low complexity" evidence="2">
    <location>
        <begin position="858"/>
        <end position="878"/>
    </location>
</feature>
<evidence type="ECO:0000256" key="1">
    <source>
        <dbReference type="ARBA" id="ARBA00008129"/>
    </source>
</evidence>
<feature type="compositionally biased region" description="Polar residues" evidence="2">
    <location>
        <begin position="879"/>
        <end position="890"/>
    </location>
</feature>
<name>F0X9W0_GROCL</name>
<evidence type="ECO:0000256" key="2">
    <source>
        <dbReference type="SAM" id="MobiDB-lite"/>
    </source>
</evidence>
<feature type="compositionally biased region" description="Polar residues" evidence="2">
    <location>
        <begin position="936"/>
        <end position="947"/>
    </location>
</feature>
<dbReference type="InParanoid" id="F0X9W0"/>
<dbReference type="PANTHER" id="PTHR46044:SF1">
    <property type="entry name" value="CN HYDROLASE DOMAIN-CONTAINING PROTEIN"/>
    <property type="match status" value="1"/>
</dbReference>
<dbReference type="CDD" id="cd12148">
    <property type="entry name" value="fungal_TF_MHR"/>
    <property type="match status" value="1"/>
</dbReference>
<feature type="compositionally biased region" description="Basic and acidic residues" evidence="2">
    <location>
        <begin position="353"/>
        <end position="377"/>
    </location>
</feature>
<evidence type="ECO:0000259" key="3">
    <source>
        <dbReference type="PROSITE" id="PS50263"/>
    </source>
</evidence>
<dbReference type="HOGENOM" id="CLU_288209_0_0_1"/>
<feature type="domain" description="CN hydrolase" evidence="3">
    <location>
        <begin position="13"/>
        <end position="289"/>
    </location>
</feature>
<dbReference type="PANTHER" id="PTHR46044">
    <property type="entry name" value="NITRILASE"/>
    <property type="match status" value="1"/>
</dbReference>
<protein>
    <submittedName>
        <fullName evidence="4">Nitrilase cyanide hydratase and apolipoprotein n-acyltransferase</fullName>
    </submittedName>
</protein>
<keyword evidence="4" id="KW-0808">Transferase</keyword>
<dbReference type="InterPro" id="IPR036526">
    <property type="entry name" value="C-N_Hydrolase_sf"/>
</dbReference>
<dbReference type="EMBL" id="GL629735">
    <property type="protein sequence ID" value="EFX05807.1"/>
    <property type="molecule type" value="Genomic_DNA"/>
</dbReference>
<evidence type="ECO:0000313" key="5">
    <source>
        <dbReference type="Proteomes" id="UP000007796"/>
    </source>
</evidence>
<dbReference type="STRING" id="655863.F0X9W0"/>
<comment type="similarity">
    <text evidence="1">Belongs to the carbon-nitrogen hydrolase superfamily. Nitrilase family.</text>
</comment>
<dbReference type="SUPFAM" id="SSF56317">
    <property type="entry name" value="Carbon-nitrogen hydrolase"/>
    <property type="match status" value="1"/>
</dbReference>
<feature type="compositionally biased region" description="Basic residues" evidence="2">
    <location>
        <begin position="340"/>
        <end position="352"/>
    </location>
</feature>
<keyword evidence="4" id="KW-0449">Lipoprotein</keyword>
<feature type="region of interest" description="Disordered" evidence="2">
    <location>
        <begin position="340"/>
        <end position="377"/>
    </location>
</feature>
<keyword evidence="4" id="KW-0012">Acyltransferase</keyword>
<organism evidence="5">
    <name type="scientific">Grosmannia clavigera (strain kw1407 / UAMH 11150)</name>
    <name type="common">Blue stain fungus</name>
    <name type="synonym">Graphiocladiella clavigera</name>
    <dbReference type="NCBI Taxonomy" id="655863"/>
    <lineage>
        <taxon>Eukaryota</taxon>
        <taxon>Fungi</taxon>
        <taxon>Dikarya</taxon>
        <taxon>Ascomycota</taxon>
        <taxon>Pezizomycotina</taxon>
        <taxon>Sordariomycetes</taxon>
        <taxon>Sordariomycetidae</taxon>
        <taxon>Ophiostomatales</taxon>
        <taxon>Ophiostomataceae</taxon>
        <taxon>Leptographium</taxon>
    </lineage>
</organism>
<dbReference type="CDD" id="cd07564">
    <property type="entry name" value="nitrilases_CHs"/>
    <property type="match status" value="1"/>
</dbReference>
<dbReference type="AlphaFoldDB" id="F0X9W0"/>
<gene>
    <name evidence="4" type="ORF">CMQ_3876</name>
</gene>
<dbReference type="GeneID" id="25977024"/>
<feature type="region of interest" description="Disordered" evidence="2">
    <location>
        <begin position="852"/>
        <end position="890"/>
    </location>
</feature>
<dbReference type="InterPro" id="IPR044149">
    <property type="entry name" value="Nitrilases_CHs"/>
</dbReference>
<dbReference type="Gene3D" id="3.60.110.10">
    <property type="entry name" value="Carbon-nitrogen hydrolase"/>
    <property type="match status" value="1"/>
</dbReference>
<keyword evidence="5" id="KW-1185">Reference proteome</keyword>
<evidence type="ECO:0000313" key="4">
    <source>
        <dbReference type="EMBL" id="EFX05807.1"/>
    </source>
</evidence>